<protein>
    <submittedName>
        <fullName evidence="1">Uncharacterized protein</fullName>
    </submittedName>
</protein>
<organism evidence="1 2">
    <name type="scientific">Marivita lacus</name>
    <dbReference type="NCBI Taxonomy" id="1323742"/>
    <lineage>
        <taxon>Bacteria</taxon>
        <taxon>Pseudomonadati</taxon>
        <taxon>Pseudomonadota</taxon>
        <taxon>Alphaproteobacteria</taxon>
        <taxon>Rhodobacterales</taxon>
        <taxon>Roseobacteraceae</taxon>
        <taxon>Marivita</taxon>
    </lineage>
</organism>
<dbReference type="RefSeq" id="WP_188483803.1">
    <property type="nucleotide sequence ID" value="NZ_BMFC01000015.1"/>
</dbReference>
<name>A0ABQ1L2W1_9RHOB</name>
<proteinExistence type="predicted"/>
<sequence>MESGGPTTSEVTKIPLRRFAQAIVLNMFIAILLELQQSGNRMKPSMQTHAVDAVDAGLWLQSPMIVVK</sequence>
<dbReference type="EMBL" id="BMFC01000015">
    <property type="protein sequence ID" value="GGC18776.1"/>
    <property type="molecule type" value="Genomic_DNA"/>
</dbReference>
<reference evidence="2" key="1">
    <citation type="journal article" date="2019" name="Int. J. Syst. Evol. Microbiol.">
        <title>The Global Catalogue of Microorganisms (GCM) 10K type strain sequencing project: providing services to taxonomists for standard genome sequencing and annotation.</title>
        <authorList>
            <consortium name="The Broad Institute Genomics Platform"/>
            <consortium name="The Broad Institute Genome Sequencing Center for Infectious Disease"/>
            <person name="Wu L."/>
            <person name="Ma J."/>
        </authorList>
    </citation>
    <scope>NUCLEOTIDE SEQUENCE [LARGE SCALE GENOMIC DNA]</scope>
    <source>
        <strain evidence="2">CGMCC 1.12478</strain>
    </source>
</reference>
<evidence type="ECO:0000313" key="2">
    <source>
        <dbReference type="Proteomes" id="UP000645462"/>
    </source>
</evidence>
<dbReference type="Proteomes" id="UP000645462">
    <property type="component" value="Unassembled WGS sequence"/>
</dbReference>
<keyword evidence="2" id="KW-1185">Reference proteome</keyword>
<evidence type="ECO:0000313" key="1">
    <source>
        <dbReference type="EMBL" id="GGC18776.1"/>
    </source>
</evidence>
<comment type="caution">
    <text evidence="1">The sequence shown here is derived from an EMBL/GenBank/DDBJ whole genome shotgun (WGS) entry which is preliminary data.</text>
</comment>
<gene>
    <name evidence="1" type="ORF">GCM10011363_39280</name>
</gene>
<accession>A0ABQ1L2W1</accession>